<dbReference type="InterPro" id="IPR015422">
    <property type="entry name" value="PyrdxlP-dep_Trfase_small"/>
</dbReference>
<dbReference type="Gene3D" id="3.40.640.10">
    <property type="entry name" value="Type I PLP-dependent aspartate aminotransferase-like (Major domain)"/>
    <property type="match status" value="1"/>
</dbReference>
<dbReference type="PANTHER" id="PTHR42684:SF1">
    <property type="entry name" value="BETA-ALANINE--PYRUVATE AMINOTRANSFERASE"/>
    <property type="match status" value="1"/>
</dbReference>
<dbReference type="Proteomes" id="UP000046187">
    <property type="component" value="Unassembled WGS sequence"/>
</dbReference>
<keyword evidence="3 7" id="KW-0032">Aminotransferase</keyword>
<dbReference type="Pfam" id="PF00202">
    <property type="entry name" value="Aminotran_3"/>
    <property type="match status" value="1"/>
</dbReference>
<evidence type="ECO:0000256" key="2">
    <source>
        <dbReference type="ARBA" id="ARBA00008954"/>
    </source>
</evidence>
<gene>
    <name evidence="7" type="ORF">XTALMG727_0846</name>
</gene>
<dbReference type="InterPro" id="IPR049704">
    <property type="entry name" value="Aminotrans_3_PPA_site"/>
</dbReference>
<keyword evidence="5 6" id="KW-0663">Pyridoxal phosphate</keyword>
<keyword evidence="7" id="KW-0670">Pyruvate</keyword>
<accession>A0A0K2ZEE2</accession>
<evidence type="ECO:0000256" key="5">
    <source>
        <dbReference type="ARBA" id="ARBA00022898"/>
    </source>
</evidence>
<dbReference type="GO" id="GO:0016223">
    <property type="term" value="F:beta-alanine:pyruvate transaminase activity"/>
    <property type="evidence" value="ECO:0007669"/>
    <property type="project" value="UniProtKB-EC"/>
</dbReference>
<dbReference type="RefSeq" id="WP_053834386.1">
    <property type="nucleotide sequence ID" value="NZ_CXOI01000012.1"/>
</dbReference>
<evidence type="ECO:0000256" key="4">
    <source>
        <dbReference type="ARBA" id="ARBA00022679"/>
    </source>
</evidence>
<protein>
    <submittedName>
        <fullName evidence="7">Omega-amino acid-pyruvate aminotransferase</fullName>
        <ecNumber evidence="7">2.6.1.18</ecNumber>
    </submittedName>
</protein>
<dbReference type="AlphaFoldDB" id="A0A0K2ZEE2"/>
<keyword evidence="8" id="KW-1185">Reference proteome</keyword>
<dbReference type="InterPro" id="IPR005814">
    <property type="entry name" value="Aminotrans_3"/>
</dbReference>
<sequence length="458" mass="49706">MSPEPPSSSQALADHYAAQATQAPENMDAFWMPFTANRQFKARPRLLASAEGMYYRSVDGRRILDGTAGLWCCNAGHARPRIVEAVSRQIATLDFAPSFQMGSPLPFVLAERLVELAPPGLDHVFYTNSGSESVDTAMKIALAYHRARGEGQRTRFLGREKGYHGVGFGGISVGGLPNNRKWFGPLLPGVDHLRHTLDIERNAFSQGLPEHGVELAEDLERLVTLHDASTIAAVIIEPISGSAGVVLPPHGYLQRIRQLCDKHGIVLIFDEVITGFGRVGKAFAAQRFGVTPDLMTTAKGLTNGCVPMGAVFVSRAIHDAFAHGPAGAIDLFHGYTYSGHPLACAAALATLDTYAEEQLFEQAIALGEDWQQAIHALKDLPHVIDIRNFGLIGAIELAPRHGAPGARAYEIFERCFHEGDLLIRVTGDTIALSPPLIVEREHIERIFAVLADMICSTP</sequence>
<comment type="cofactor">
    <cofactor evidence="1">
        <name>pyridoxal 5'-phosphate</name>
        <dbReference type="ChEBI" id="CHEBI:597326"/>
    </cofactor>
</comment>
<evidence type="ECO:0000256" key="3">
    <source>
        <dbReference type="ARBA" id="ARBA00022576"/>
    </source>
</evidence>
<dbReference type="GO" id="GO:0009102">
    <property type="term" value="P:biotin biosynthetic process"/>
    <property type="evidence" value="ECO:0007669"/>
    <property type="project" value="TreeGrafter"/>
</dbReference>
<dbReference type="PROSITE" id="PS00600">
    <property type="entry name" value="AA_TRANSFER_CLASS_3"/>
    <property type="match status" value="1"/>
</dbReference>
<evidence type="ECO:0000313" key="7">
    <source>
        <dbReference type="EMBL" id="CTP84006.1"/>
    </source>
</evidence>
<dbReference type="GO" id="GO:0004015">
    <property type="term" value="F:adenosylmethionine-8-amino-7-oxononanoate transaminase activity"/>
    <property type="evidence" value="ECO:0007669"/>
    <property type="project" value="TreeGrafter"/>
</dbReference>
<dbReference type="CDD" id="cd00610">
    <property type="entry name" value="OAT_like"/>
    <property type="match status" value="1"/>
</dbReference>
<organism evidence="7 8">
    <name type="scientific">Xanthomonas graminis pv. arrhenatheri LMG 727</name>
    <dbReference type="NCBI Taxonomy" id="1195923"/>
    <lineage>
        <taxon>Bacteria</taxon>
        <taxon>Pseudomonadati</taxon>
        <taxon>Pseudomonadota</taxon>
        <taxon>Gammaproteobacteria</taxon>
        <taxon>Lysobacterales</taxon>
        <taxon>Lysobacteraceae</taxon>
        <taxon>Xanthomonas</taxon>
        <taxon>Xanthomonas translucens group</taxon>
        <taxon>Xanthomonas graminis</taxon>
    </lineage>
</organism>
<evidence type="ECO:0000313" key="8">
    <source>
        <dbReference type="Proteomes" id="UP000046187"/>
    </source>
</evidence>
<dbReference type="SUPFAM" id="SSF53383">
    <property type="entry name" value="PLP-dependent transferases"/>
    <property type="match status" value="1"/>
</dbReference>
<evidence type="ECO:0000256" key="6">
    <source>
        <dbReference type="RuleBase" id="RU003560"/>
    </source>
</evidence>
<dbReference type="Gene3D" id="3.90.1150.10">
    <property type="entry name" value="Aspartate Aminotransferase, domain 1"/>
    <property type="match status" value="1"/>
</dbReference>
<reference evidence="8" key="1">
    <citation type="submission" date="2015-07" db="EMBL/GenBank/DDBJ databases">
        <authorList>
            <person name="Wibberg D."/>
        </authorList>
    </citation>
    <scope>NUCLEOTIDE SEQUENCE [LARGE SCALE GENOMIC DNA]</scope>
</reference>
<name>A0A0K2ZEE2_9XANT</name>
<proteinExistence type="inferred from homology"/>
<dbReference type="GO" id="GO:0030170">
    <property type="term" value="F:pyridoxal phosphate binding"/>
    <property type="evidence" value="ECO:0007669"/>
    <property type="project" value="InterPro"/>
</dbReference>
<keyword evidence="4 7" id="KW-0808">Transferase</keyword>
<dbReference type="PANTHER" id="PTHR42684">
    <property type="entry name" value="ADENOSYLMETHIONINE-8-AMINO-7-OXONONANOATE AMINOTRANSFERASE"/>
    <property type="match status" value="1"/>
</dbReference>
<evidence type="ECO:0000256" key="1">
    <source>
        <dbReference type="ARBA" id="ARBA00001933"/>
    </source>
</evidence>
<dbReference type="InterPro" id="IPR015421">
    <property type="entry name" value="PyrdxlP-dep_Trfase_major"/>
</dbReference>
<dbReference type="PIRSF" id="PIRSF000521">
    <property type="entry name" value="Transaminase_4ab_Lys_Orn"/>
    <property type="match status" value="1"/>
</dbReference>
<dbReference type="FunFam" id="3.40.640.10:FF:000014">
    <property type="entry name" value="Adenosylmethionine-8-amino-7-oxononanoate aminotransferase, probable"/>
    <property type="match status" value="1"/>
</dbReference>
<dbReference type="InterPro" id="IPR015424">
    <property type="entry name" value="PyrdxlP-dep_Trfase"/>
</dbReference>
<dbReference type="EC" id="2.6.1.18" evidence="7"/>
<comment type="similarity">
    <text evidence="2 6">Belongs to the class-III pyridoxal-phosphate-dependent aminotransferase family.</text>
</comment>
<dbReference type="EMBL" id="CXOI01000012">
    <property type="protein sequence ID" value="CTP84006.1"/>
    <property type="molecule type" value="Genomic_DNA"/>
</dbReference>